<protein>
    <submittedName>
        <fullName evidence="2">Uncharacterized protein</fullName>
    </submittedName>
</protein>
<proteinExistence type="predicted"/>
<evidence type="ECO:0000256" key="1">
    <source>
        <dbReference type="SAM" id="MobiDB-lite"/>
    </source>
</evidence>
<comment type="caution">
    <text evidence="2">The sequence shown here is derived from an EMBL/GenBank/DDBJ whole genome shotgun (WGS) entry which is preliminary data.</text>
</comment>
<dbReference type="AlphaFoldDB" id="A0A327WUN6"/>
<dbReference type="EMBL" id="QLMC01000004">
    <property type="protein sequence ID" value="RAJ95421.1"/>
    <property type="molecule type" value="Genomic_DNA"/>
</dbReference>
<dbReference type="RefSeq" id="WP_111629237.1">
    <property type="nucleotide sequence ID" value="NZ_QLMC01000004.1"/>
</dbReference>
<sequence length="86" mass="9946">MTKLTQLPNGAYRHYFPIPQLYQDSNEVWMYLASAYLSNPKSRLRTALHVDVTFQNPPTTGALPADEDQEEEELKRELLTLQQLLP</sequence>
<gene>
    <name evidence="2" type="ORF">LX87_03166</name>
</gene>
<organism evidence="2 3">
    <name type="scientific">Larkinella arboricola</name>
    <dbReference type="NCBI Taxonomy" id="643671"/>
    <lineage>
        <taxon>Bacteria</taxon>
        <taxon>Pseudomonadati</taxon>
        <taxon>Bacteroidota</taxon>
        <taxon>Cytophagia</taxon>
        <taxon>Cytophagales</taxon>
        <taxon>Spirosomataceae</taxon>
        <taxon>Larkinella</taxon>
    </lineage>
</organism>
<keyword evidence="3" id="KW-1185">Reference proteome</keyword>
<name>A0A327WUN6_LARAB</name>
<reference evidence="2 3" key="1">
    <citation type="submission" date="2018-06" db="EMBL/GenBank/DDBJ databases">
        <title>Genomic Encyclopedia of Archaeal and Bacterial Type Strains, Phase II (KMG-II): from individual species to whole genera.</title>
        <authorList>
            <person name="Goeker M."/>
        </authorList>
    </citation>
    <scope>NUCLEOTIDE SEQUENCE [LARGE SCALE GENOMIC DNA]</scope>
    <source>
        <strain evidence="2 3">DSM 21851</strain>
    </source>
</reference>
<feature type="region of interest" description="Disordered" evidence="1">
    <location>
        <begin position="55"/>
        <end position="74"/>
    </location>
</feature>
<dbReference type="Proteomes" id="UP000248790">
    <property type="component" value="Unassembled WGS sequence"/>
</dbReference>
<evidence type="ECO:0000313" key="2">
    <source>
        <dbReference type="EMBL" id="RAJ95421.1"/>
    </source>
</evidence>
<accession>A0A327WUN6</accession>
<evidence type="ECO:0000313" key="3">
    <source>
        <dbReference type="Proteomes" id="UP000248790"/>
    </source>
</evidence>